<evidence type="ECO:0000259" key="7">
    <source>
        <dbReference type="PROSITE" id="PS51918"/>
    </source>
</evidence>
<dbReference type="InterPro" id="IPR050377">
    <property type="entry name" value="Radical_SAM_PqqE_MftC-like"/>
</dbReference>
<proteinExistence type="predicted"/>
<evidence type="ECO:0000313" key="9">
    <source>
        <dbReference type="Proteomes" id="UP000490800"/>
    </source>
</evidence>
<dbReference type="PANTHER" id="PTHR11228:SF7">
    <property type="entry name" value="PQQA PEPTIDE CYCLASE"/>
    <property type="match status" value="1"/>
</dbReference>
<dbReference type="GO" id="GO:0051536">
    <property type="term" value="F:iron-sulfur cluster binding"/>
    <property type="evidence" value="ECO:0007669"/>
    <property type="project" value="UniProtKB-KW"/>
</dbReference>
<accession>A0A7X3FHN2</accession>
<organism evidence="8 9">
    <name type="scientific">Paenibacillus lutrae</name>
    <dbReference type="NCBI Taxonomy" id="2078573"/>
    <lineage>
        <taxon>Bacteria</taxon>
        <taxon>Bacillati</taxon>
        <taxon>Bacillota</taxon>
        <taxon>Bacilli</taxon>
        <taxon>Bacillales</taxon>
        <taxon>Paenibacillaceae</taxon>
        <taxon>Paenibacillus</taxon>
    </lineage>
</organism>
<evidence type="ECO:0000256" key="2">
    <source>
        <dbReference type="ARBA" id="ARBA00022485"/>
    </source>
</evidence>
<keyword evidence="6" id="KW-0411">Iron-sulfur</keyword>
<comment type="caution">
    <text evidence="8">The sequence shown here is derived from an EMBL/GenBank/DDBJ whole genome shotgun (WGS) entry which is preliminary data.</text>
</comment>
<dbReference type="Proteomes" id="UP000490800">
    <property type="component" value="Unassembled WGS sequence"/>
</dbReference>
<dbReference type="GO" id="GO:0046872">
    <property type="term" value="F:metal ion binding"/>
    <property type="evidence" value="ECO:0007669"/>
    <property type="project" value="UniProtKB-KW"/>
</dbReference>
<keyword evidence="5" id="KW-0408">Iron</keyword>
<evidence type="ECO:0000256" key="3">
    <source>
        <dbReference type="ARBA" id="ARBA00022691"/>
    </source>
</evidence>
<keyword evidence="9" id="KW-1185">Reference proteome</keyword>
<dbReference type="RefSeq" id="WP_157335130.1">
    <property type="nucleotide sequence ID" value="NZ_RHLK01000004.1"/>
</dbReference>
<evidence type="ECO:0000256" key="5">
    <source>
        <dbReference type="ARBA" id="ARBA00023004"/>
    </source>
</evidence>
<name>A0A7X3FHN2_9BACL</name>
<reference evidence="8 9" key="1">
    <citation type="journal article" date="2019" name="Microorganisms">
        <title>Paenibacillus lutrae sp. nov., A Chitinolytic Species Isolated from A River Otter in Castril Natural Park, Granada, Spain.</title>
        <authorList>
            <person name="Rodriguez M."/>
            <person name="Reina J.C."/>
            <person name="Bejar V."/>
            <person name="Llamas I."/>
        </authorList>
    </citation>
    <scope>NUCLEOTIDE SEQUENCE [LARGE SCALE GENOMIC DNA]</scope>
    <source>
        <strain evidence="8 9">N10</strain>
    </source>
</reference>
<dbReference type="EMBL" id="RHLK01000004">
    <property type="protein sequence ID" value="MVO99832.1"/>
    <property type="molecule type" value="Genomic_DNA"/>
</dbReference>
<dbReference type="PANTHER" id="PTHR11228">
    <property type="entry name" value="RADICAL SAM DOMAIN PROTEIN"/>
    <property type="match status" value="1"/>
</dbReference>
<dbReference type="OrthoDB" id="9810775at2"/>
<keyword evidence="2" id="KW-0004">4Fe-4S</keyword>
<dbReference type="AlphaFoldDB" id="A0A7X3FHN2"/>
<dbReference type="InterPro" id="IPR023885">
    <property type="entry name" value="4Fe4S-binding_SPASM_dom"/>
</dbReference>
<dbReference type="Pfam" id="PF13186">
    <property type="entry name" value="SPASM"/>
    <property type="match status" value="1"/>
</dbReference>
<gene>
    <name evidence="8" type="ORF">EDM21_09855</name>
</gene>
<dbReference type="CDD" id="cd21109">
    <property type="entry name" value="SPASM"/>
    <property type="match status" value="1"/>
</dbReference>
<dbReference type="Gene3D" id="3.20.20.70">
    <property type="entry name" value="Aldolase class I"/>
    <property type="match status" value="1"/>
</dbReference>
<dbReference type="SUPFAM" id="SSF102114">
    <property type="entry name" value="Radical SAM enzymes"/>
    <property type="match status" value="1"/>
</dbReference>
<dbReference type="SFLD" id="SFLDG01387">
    <property type="entry name" value="BtrN-like_SPASM_domain_contain"/>
    <property type="match status" value="1"/>
</dbReference>
<dbReference type="Pfam" id="PF04055">
    <property type="entry name" value="Radical_SAM"/>
    <property type="match status" value="1"/>
</dbReference>
<evidence type="ECO:0000256" key="4">
    <source>
        <dbReference type="ARBA" id="ARBA00022723"/>
    </source>
</evidence>
<comment type="cofactor">
    <cofactor evidence="1">
        <name>[4Fe-4S] cluster</name>
        <dbReference type="ChEBI" id="CHEBI:49883"/>
    </cofactor>
</comment>
<evidence type="ECO:0000313" key="8">
    <source>
        <dbReference type="EMBL" id="MVO99832.1"/>
    </source>
</evidence>
<dbReference type="SFLD" id="SFLDG01067">
    <property type="entry name" value="SPASM/twitch_domain_containing"/>
    <property type="match status" value="1"/>
</dbReference>
<protein>
    <submittedName>
        <fullName evidence="8">Radical SAM protein</fullName>
    </submittedName>
</protein>
<keyword evidence="3" id="KW-0949">S-adenosyl-L-methionine</keyword>
<dbReference type="PROSITE" id="PS51918">
    <property type="entry name" value="RADICAL_SAM"/>
    <property type="match status" value="1"/>
</dbReference>
<dbReference type="InterPro" id="IPR013785">
    <property type="entry name" value="Aldolase_TIM"/>
</dbReference>
<dbReference type="InterPro" id="IPR007197">
    <property type="entry name" value="rSAM"/>
</dbReference>
<dbReference type="CDD" id="cd01335">
    <property type="entry name" value="Radical_SAM"/>
    <property type="match status" value="1"/>
</dbReference>
<dbReference type="GO" id="GO:0003824">
    <property type="term" value="F:catalytic activity"/>
    <property type="evidence" value="ECO:0007669"/>
    <property type="project" value="InterPro"/>
</dbReference>
<feature type="domain" description="Radical SAM core" evidence="7">
    <location>
        <begin position="39"/>
        <end position="258"/>
    </location>
</feature>
<evidence type="ECO:0000256" key="1">
    <source>
        <dbReference type="ARBA" id="ARBA00001966"/>
    </source>
</evidence>
<keyword evidence="4" id="KW-0479">Metal-binding</keyword>
<evidence type="ECO:0000256" key="6">
    <source>
        <dbReference type="ARBA" id="ARBA00023014"/>
    </source>
</evidence>
<sequence length="391" mass="44887">MQPKTAVTFDPITFRNMKRTLVPLAETGRKRREDPTYATPIPYEIGIKLNNGCNLRCKHCFEWNPEGFHHGYAKEVKNDEIDMAVVEKLLVETRERKSRVFLWGGEPLFYSKFDELAELLAKEDRYTTICTNAILIEQKLDSILKMSENLVMLVSLEGFEKENDAIRGKGTFKKVIKAVELLLDLQKQGLYKGKVSVALTVNDNMIGQMYALMEYFEELGVDSVYFCFPWYIPENTADKMDAYFSSHFPGLASRFAPEHKNSWHSFTFHISPDKHADLLEEIQRVNSRVWNVRIRYQPALESDDIKDFISGGEKPAMNKTQCFSISNRMDVMPDGKVNPCKFFPEFSVGNLNEQSVAEIFHGDELKHQREVVACGLMPICSKCVLLYNNGV</sequence>
<dbReference type="SFLD" id="SFLDS00029">
    <property type="entry name" value="Radical_SAM"/>
    <property type="match status" value="1"/>
</dbReference>
<dbReference type="InterPro" id="IPR058240">
    <property type="entry name" value="rSAM_sf"/>
</dbReference>
<dbReference type="InterPro" id="IPR034391">
    <property type="entry name" value="AdoMet-like_SPASM_containing"/>
</dbReference>